<reference evidence="2 3" key="1">
    <citation type="journal article" date="2021" name="Microbiol. Spectr.">
        <title>A Single Bacterium Capable of Oxidation and Reduction of Iron at Circumneutral pH.</title>
        <authorList>
            <person name="Kato S."/>
            <person name="Ohkuma M."/>
        </authorList>
    </citation>
    <scope>NUCLEOTIDE SEQUENCE [LARGE SCALE GENOMIC DNA]</scope>
    <source>
        <strain evidence="2 3">MIZ03</strain>
    </source>
</reference>
<organism evidence="2 3">
    <name type="scientific">Rhodoferax lithotrophicus</name>
    <dbReference type="NCBI Taxonomy" id="2798804"/>
    <lineage>
        <taxon>Bacteria</taxon>
        <taxon>Pseudomonadati</taxon>
        <taxon>Pseudomonadota</taxon>
        <taxon>Betaproteobacteria</taxon>
        <taxon>Burkholderiales</taxon>
        <taxon>Comamonadaceae</taxon>
        <taxon>Rhodoferax</taxon>
    </lineage>
</organism>
<evidence type="ECO:0008006" key="4">
    <source>
        <dbReference type="Google" id="ProtNLM"/>
    </source>
</evidence>
<protein>
    <recommendedName>
        <fullName evidence="4">Cytochrome C</fullName>
    </recommendedName>
</protein>
<evidence type="ECO:0000313" key="3">
    <source>
        <dbReference type="Proteomes" id="UP000824366"/>
    </source>
</evidence>
<sequence>MSRFASLALGLALWGISTGVMAEGVQRIVLNAKMEQECTACHIAYWPNFLPTSAWKQVMDSLDRHYGADASLSAADQKEITDWIVANSQEFGEVPPGNRITKAFWFTRQHGTRHISADVWSRQSVKSPSNCQACHVNAAEGDFNEHKVRIPR</sequence>
<dbReference type="Proteomes" id="UP000824366">
    <property type="component" value="Chromosome"/>
</dbReference>
<evidence type="ECO:0000313" key="2">
    <source>
        <dbReference type="EMBL" id="BCO29081.1"/>
    </source>
</evidence>
<gene>
    <name evidence="2" type="ORF">MIZ03_3993</name>
</gene>
<evidence type="ECO:0000256" key="1">
    <source>
        <dbReference type="SAM" id="SignalP"/>
    </source>
</evidence>
<dbReference type="Pfam" id="PF09626">
    <property type="entry name" value="DHC"/>
    <property type="match status" value="1"/>
</dbReference>
<dbReference type="RefSeq" id="WP_223904967.1">
    <property type="nucleotide sequence ID" value="NZ_AP024238.1"/>
</dbReference>
<dbReference type="EMBL" id="AP024238">
    <property type="protein sequence ID" value="BCO29081.1"/>
    <property type="molecule type" value="Genomic_DNA"/>
</dbReference>
<dbReference type="InterPro" id="IPR018588">
    <property type="entry name" value="Dihaem_cytochrome-c"/>
</dbReference>
<keyword evidence="3" id="KW-1185">Reference proteome</keyword>
<proteinExistence type="predicted"/>
<accession>A0ABN6DAT4</accession>
<keyword evidence="1" id="KW-0732">Signal</keyword>
<dbReference type="InterPro" id="IPR036280">
    <property type="entry name" value="Multihaem_cyt_sf"/>
</dbReference>
<feature type="chain" id="PRO_5045195563" description="Cytochrome C" evidence="1">
    <location>
        <begin position="23"/>
        <end position="152"/>
    </location>
</feature>
<dbReference type="SUPFAM" id="SSF48695">
    <property type="entry name" value="Multiheme cytochromes"/>
    <property type="match status" value="1"/>
</dbReference>
<feature type="signal peptide" evidence="1">
    <location>
        <begin position="1"/>
        <end position="22"/>
    </location>
</feature>
<name>A0ABN6DAT4_9BURK</name>